<evidence type="ECO:0000313" key="2">
    <source>
        <dbReference type="Proteomes" id="UP000029003"/>
    </source>
</evidence>
<accession>A0A087E4M1</accession>
<proteinExistence type="predicted"/>
<comment type="caution">
    <text evidence="1">The sequence shown here is derived from an EMBL/GenBank/DDBJ whole genome shotgun (WGS) entry which is preliminary data.</text>
</comment>
<dbReference type="EMBL" id="JGZT01000006">
    <property type="protein sequence ID" value="KFJ02722.1"/>
    <property type="molecule type" value="Genomic_DNA"/>
</dbReference>
<sequence>MFGEDKFDSVRICLSLHNPRPYAMRTVSACWHHTVSEFLGRRNQRSSAVYAYPPLFIADVTITTASISLANDASFPSAMPHSQPELSTMASMQCRAMSSRPTVLFSLRQSSITDTRVIVLN</sequence>
<gene>
    <name evidence="1" type="ORF">THER5_2003</name>
</gene>
<reference evidence="1 2" key="1">
    <citation type="submission" date="2014-03" db="EMBL/GenBank/DDBJ databases">
        <title>Genomics of Bifidobacteria.</title>
        <authorList>
            <person name="Ventura M."/>
            <person name="Milani C."/>
            <person name="Lugli G.A."/>
        </authorList>
    </citation>
    <scope>NUCLEOTIDE SEQUENCE [LARGE SCALE GENOMIC DNA]</scope>
    <source>
        <strain evidence="1 2">LMG 21395</strain>
    </source>
</reference>
<dbReference type="AlphaFoldDB" id="A0A087E4M1"/>
<dbReference type="Proteomes" id="UP000029003">
    <property type="component" value="Unassembled WGS sequence"/>
</dbReference>
<name>A0A087E4M1_9BIFI</name>
<organism evidence="1 2">
    <name type="scientific">Bifidobacterium thermacidophilum subsp. thermacidophilum</name>
    <dbReference type="NCBI Taxonomy" id="79262"/>
    <lineage>
        <taxon>Bacteria</taxon>
        <taxon>Bacillati</taxon>
        <taxon>Actinomycetota</taxon>
        <taxon>Actinomycetes</taxon>
        <taxon>Bifidobacteriales</taxon>
        <taxon>Bifidobacteriaceae</taxon>
        <taxon>Bifidobacterium</taxon>
    </lineage>
</organism>
<protein>
    <submittedName>
        <fullName evidence="1">Uncharacterized protein</fullName>
    </submittedName>
</protein>
<evidence type="ECO:0000313" key="1">
    <source>
        <dbReference type="EMBL" id="KFJ02722.1"/>
    </source>
</evidence>